<name>A0A2S8FJR6_9BACT</name>
<evidence type="ECO:0000259" key="1">
    <source>
        <dbReference type="PROSITE" id="PS51819"/>
    </source>
</evidence>
<keyword evidence="2" id="KW-0223">Dioxygenase</keyword>
<dbReference type="RefSeq" id="WP_105331410.1">
    <property type="nucleotide sequence ID" value="NZ_PUHY01000012.1"/>
</dbReference>
<dbReference type="Proteomes" id="UP000238322">
    <property type="component" value="Unassembled WGS sequence"/>
</dbReference>
<dbReference type="Pfam" id="PF00903">
    <property type="entry name" value="Glyoxalase"/>
    <property type="match status" value="1"/>
</dbReference>
<accession>A0A2S8FJR6</accession>
<proteinExistence type="predicted"/>
<dbReference type="EMBL" id="PUHY01000012">
    <property type="protein sequence ID" value="PQO32397.1"/>
    <property type="molecule type" value="Genomic_DNA"/>
</dbReference>
<evidence type="ECO:0000313" key="2">
    <source>
        <dbReference type="EMBL" id="PQO32397.1"/>
    </source>
</evidence>
<dbReference type="AlphaFoldDB" id="A0A2S8FJR6"/>
<feature type="domain" description="VOC" evidence="1">
    <location>
        <begin position="1"/>
        <end position="124"/>
    </location>
</feature>
<dbReference type="PROSITE" id="PS51819">
    <property type="entry name" value="VOC"/>
    <property type="match status" value="1"/>
</dbReference>
<dbReference type="InterPro" id="IPR029068">
    <property type="entry name" value="Glyas_Bleomycin-R_OHBP_Dase"/>
</dbReference>
<reference evidence="2 3" key="1">
    <citation type="submission" date="2018-02" db="EMBL/GenBank/DDBJ databases">
        <title>Comparative genomes isolates from brazilian mangrove.</title>
        <authorList>
            <person name="Araujo J.E."/>
            <person name="Taketani R.G."/>
            <person name="Silva M.C.P."/>
            <person name="Loureco M.V."/>
            <person name="Andreote F.D."/>
        </authorList>
    </citation>
    <scope>NUCLEOTIDE SEQUENCE [LARGE SCALE GENOMIC DNA]</scope>
    <source>
        <strain evidence="2 3">Hex-1 MGV</strain>
    </source>
</reference>
<comment type="caution">
    <text evidence="2">The sequence shown here is derived from an EMBL/GenBank/DDBJ whole genome shotgun (WGS) entry which is preliminary data.</text>
</comment>
<dbReference type="OrthoDB" id="194298at2"/>
<protein>
    <submittedName>
        <fullName evidence="2">Glyoxalase/bleomycin resistance/extradiol dioxygenase family protein</fullName>
    </submittedName>
</protein>
<dbReference type="Gene3D" id="3.10.180.10">
    <property type="entry name" value="2,3-Dihydroxybiphenyl 1,2-Dioxygenase, domain 1"/>
    <property type="match status" value="1"/>
</dbReference>
<keyword evidence="2" id="KW-0560">Oxidoreductase</keyword>
<gene>
    <name evidence="2" type="ORF">C5Y83_19430</name>
</gene>
<dbReference type="SUPFAM" id="SSF54593">
    <property type="entry name" value="Glyoxalase/Bleomycin resistance protein/Dihydroxybiphenyl dioxygenase"/>
    <property type="match status" value="1"/>
</dbReference>
<dbReference type="InterPro" id="IPR037523">
    <property type="entry name" value="VOC_core"/>
</dbReference>
<sequence>MRPQPMIAVHDVEASSRWYQQIMGCQSGHGGDEYEMIVTNQQVLILQLHRWEAHEHPHMGDPQKKPYGNGSLLWFETDEFDATVERARAMSADIVDGPLVNPNAQHREIWVRDLDGYIVVIASPFGEVKS</sequence>
<organism evidence="2 3">
    <name type="scientific">Blastopirellula marina</name>
    <dbReference type="NCBI Taxonomy" id="124"/>
    <lineage>
        <taxon>Bacteria</taxon>
        <taxon>Pseudomonadati</taxon>
        <taxon>Planctomycetota</taxon>
        <taxon>Planctomycetia</taxon>
        <taxon>Pirellulales</taxon>
        <taxon>Pirellulaceae</taxon>
        <taxon>Blastopirellula</taxon>
    </lineage>
</organism>
<dbReference type="InterPro" id="IPR004360">
    <property type="entry name" value="Glyas_Fos-R_dOase_dom"/>
</dbReference>
<evidence type="ECO:0000313" key="3">
    <source>
        <dbReference type="Proteomes" id="UP000238322"/>
    </source>
</evidence>
<dbReference type="GO" id="GO:0051213">
    <property type="term" value="F:dioxygenase activity"/>
    <property type="evidence" value="ECO:0007669"/>
    <property type="project" value="UniProtKB-KW"/>
</dbReference>